<reference evidence="5 6" key="1">
    <citation type="submission" date="2018-07" db="EMBL/GenBank/DDBJ databases">
        <title>Motiliproteus coralliicola sp. nov., a bacterium isolated from Coral.</title>
        <authorList>
            <person name="Wang G."/>
        </authorList>
    </citation>
    <scope>NUCLEOTIDE SEQUENCE [LARGE SCALE GENOMIC DNA]</scope>
    <source>
        <strain evidence="5 6">C34</strain>
    </source>
</reference>
<comment type="caution">
    <text evidence="5">The sequence shown here is derived from an EMBL/GenBank/DDBJ whole genome shotgun (WGS) entry which is preliminary data.</text>
</comment>
<dbReference type="GO" id="GO:0005737">
    <property type="term" value="C:cytoplasm"/>
    <property type="evidence" value="ECO:0007669"/>
    <property type="project" value="UniProtKB-SubCell"/>
</dbReference>
<evidence type="ECO:0000313" key="6">
    <source>
        <dbReference type="Proteomes" id="UP000253769"/>
    </source>
</evidence>
<keyword evidence="2 4" id="KW-0963">Cytoplasm</keyword>
<dbReference type="InterPro" id="IPR035932">
    <property type="entry name" value="HflD-like_sf"/>
</dbReference>
<comment type="subcellular location">
    <subcellularLocation>
        <location evidence="4">Cytoplasm</location>
    </subcellularLocation>
    <subcellularLocation>
        <location evidence="4">Cell membrane</location>
        <topology evidence="4">Peripheral membrane protein</topology>
        <orientation evidence="4">Cytoplasmic side</orientation>
    </subcellularLocation>
</comment>
<comment type="similarity">
    <text evidence="4">Belongs to the HflD family.</text>
</comment>
<dbReference type="Gene3D" id="1.10.3890.10">
    <property type="entry name" value="HflD-like"/>
    <property type="match status" value="1"/>
</dbReference>
<evidence type="ECO:0000256" key="1">
    <source>
        <dbReference type="ARBA" id="ARBA00022475"/>
    </source>
</evidence>
<evidence type="ECO:0000256" key="3">
    <source>
        <dbReference type="ARBA" id="ARBA00023136"/>
    </source>
</evidence>
<dbReference type="SUPFAM" id="SSF101322">
    <property type="entry name" value="YcfC-like"/>
    <property type="match status" value="2"/>
</dbReference>
<dbReference type="InterPro" id="IPR007451">
    <property type="entry name" value="HflD"/>
</dbReference>
<keyword evidence="6" id="KW-1185">Reference proteome</keyword>
<dbReference type="HAMAP" id="MF_00695">
    <property type="entry name" value="HflD_protein"/>
    <property type="match status" value="1"/>
</dbReference>
<accession>A0A369WSN5</accession>
<protein>
    <recommendedName>
        <fullName evidence="4">High frequency lysogenization protein HflD homolog</fullName>
    </recommendedName>
</protein>
<dbReference type="PANTHER" id="PTHR38100">
    <property type="entry name" value="HIGH FREQUENCY LYSOGENIZATION PROTEIN HFLD"/>
    <property type="match status" value="1"/>
</dbReference>
<dbReference type="Pfam" id="PF04356">
    <property type="entry name" value="DUF489"/>
    <property type="match status" value="2"/>
</dbReference>
<evidence type="ECO:0000256" key="2">
    <source>
        <dbReference type="ARBA" id="ARBA00022490"/>
    </source>
</evidence>
<dbReference type="OrthoDB" id="9788031at2"/>
<organism evidence="5 6">
    <name type="scientific">Motiliproteus coralliicola</name>
    <dbReference type="NCBI Taxonomy" id="2283196"/>
    <lineage>
        <taxon>Bacteria</taxon>
        <taxon>Pseudomonadati</taxon>
        <taxon>Pseudomonadota</taxon>
        <taxon>Gammaproteobacteria</taxon>
        <taxon>Oceanospirillales</taxon>
        <taxon>Oceanospirillaceae</taxon>
        <taxon>Motiliproteus</taxon>
    </lineage>
</organism>
<gene>
    <name evidence="4" type="primary">hflD</name>
    <name evidence="5" type="ORF">DV711_03040</name>
</gene>
<dbReference type="PANTHER" id="PTHR38100:SF1">
    <property type="entry name" value="HIGH FREQUENCY LYSOGENIZATION PROTEIN HFLD"/>
    <property type="match status" value="1"/>
</dbReference>
<name>A0A369WSN5_9GAMM</name>
<evidence type="ECO:0000256" key="4">
    <source>
        <dbReference type="HAMAP-Rule" id="MF_00695"/>
    </source>
</evidence>
<dbReference type="EMBL" id="QQOH01000001">
    <property type="protein sequence ID" value="RDE24581.1"/>
    <property type="molecule type" value="Genomic_DNA"/>
</dbReference>
<dbReference type="GO" id="GO:0005886">
    <property type="term" value="C:plasma membrane"/>
    <property type="evidence" value="ECO:0007669"/>
    <property type="project" value="UniProtKB-SubCell"/>
</dbReference>
<proteinExistence type="inferred from homology"/>
<dbReference type="Proteomes" id="UP000253769">
    <property type="component" value="Unassembled WGS sequence"/>
</dbReference>
<sequence length="237" mass="26268">MSRSHNEQAIALAGVFQAASLVDQIAKRGMIPQNSFEASINSIFVTSPQATEDVYGGVRDLPFNLQAGLKLAQDLADNRASVNRDITRYAMGMLHLESRLQKQPQMLDQIGQRLDQIGHQAMYYDSQDSAGDGNSSGSEAVVQDPQELNYARGPVISNIAQLYQETISTFSFRIQVTGEPRNLKNNDNADKIRALLLAGIRAAILWRQVGGRRWQLLFYRSRVGKAAKRILHSGVSH</sequence>
<keyword evidence="1 4" id="KW-1003">Cell membrane</keyword>
<dbReference type="RefSeq" id="WP_114694168.1">
    <property type="nucleotide sequence ID" value="NZ_QQOH01000001.1"/>
</dbReference>
<keyword evidence="3 4" id="KW-0472">Membrane</keyword>
<evidence type="ECO:0000313" key="5">
    <source>
        <dbReference type="EMBL" id="RDE24581.1"/>
    </source>
</evidence>
<dbReference type="AlphaFoldDB" id="A0A369WSN5"/>